<evidence type="ECO:0000313" key="8">
    <source>
        <dbReference type="EMBL" id="KAJ9132416.1"/>
    </source>
</evidence>
<feature type="compositionally biased region" description="Polar residues" evidence="6">
    <location>
        <begin position="248"/>
        <end position="258"/>
    </location>
</feature>
<dbReference type="SMART" id="SM00906">
    <property type="entry name" value="Fungal_trans"/>
    <property type="match status" value="1"/>
</dbReference>
<gene>
    <name evidence="8" type="ORF">NKR23_g11225</name>
</gene>
<dbReference type="CDD" id="cd12148">
    <property type="entry name" value="fungal_TF_MHR"/>
    <property type="match status" value="1"/>
</dbReference>
<evidence type="ECO:0000256" key="6">
    <source>
        <dbReference type="SAM" id="MobiDB-lite"/>
    </source>
</evidence>
<evidence type="ECO:0000256" key="2">
    <source>
        <dbReference type="ARBA" id="ARBA00022723"/>
    </source>
</evidence>
<dbReference type="PANTHER" id="PTHR47338">
    <property type="entry name" value="ZN(II)2CYS6 TRANSCRIPTION FACTOR (EUROFUNG)-RELATED"/>
    <property type="match status" value="1"/>
</dbReference>
<dbReference type="GO" id="GO:0000981">
    <property type="term" value="F:DNA-binding transcription factor activity, RNA polymerase II-specific"/>
    <property type="evidence" value="ECO:0007669"/>
    <property type="project" value="InterPro"/>
</dbReference>
<evidence type="ECO:0000256" key="5">
    <source>
        <dbReference type="ARBA" id="ARBA00023242"/>
    </source>
</evidence>
<feature type="region of interest" description="Disordered" evidence="6">
    <location>
        <begin position="476"/>
        <end position="496"/>
    </location>
</feature>
<dbReference type="InterPro" id="IPR050815">
    <property type="entry name" value="TF_fung"/>
</dbReference>
<evidence type="ECO:0000313" key="9">
    <source>
        <dbReference type="Proteomes" id="UP001174694"/>
    </source>
</evidence>
<organism evidence="8 9">
    <name type="scientific">Pleurostoma richardsiae</name>
    <dbReference type="NCBI Taxonomy" id="41990"/>
    <lineage>
        <taxon>Eukaryota</taxon>
        <taxon>Fungi</taxon>
        <taxon>Dikarya</taxon>
        <taxon>Ascomycota</taxon>
        <taxon>Pezizomycotina</taxon>
        <taxon>Sordariomycetes</taxon>
        <taxon>Sordariomycetidae</taxon>
        <taxon>Calosphaeriales</taxon>
        <taxon>Pleurostomataceae</taxon>
        <taxon>Pleurostoma</taxon>
    </lineage>
</organism>
<comment type="subcellular location">
    <subcellularLocation>
        <location evidence="1">Nucleus</location>
    </subcellularLocation>
</comment>
<dbReference type="Proteomes" id="UP001174694">
    <property type="component" value="Unassembled WGS sequence"/>
</dbReference>
<keyword evidence="5" id="KW-0539">Nucleus</keyword>
<feature type="region of interest" description="Disordered" evidence="6">
    <location>
        <begin position="248"/>
        <end position="268"/>
    </location>
</feature>
<comment type="caution">
    <text evidence="8">The sequence shown here is derived from an EMBL/GenBank/DDBJ whole genome shotgun (WGS) entry which is preliminary data.</text>
</comment>
<keyword evidence="9" id="KW-1185">Reference proteome</keyword>
<keyword evidence="2" id="KW-0479">Metal-binding</keyword>
<dbReference type="PANTHER" id="PTHR47338:SF10">
    <property type="entry name" value="TRANSCRIPTION FACTOR DOMAIN-CONTAINING PROTEIN-RELATED"/>
    <property type="match status" value="1"/>
</dbReference>
<evidence type="ECO:0000256" key="3">
    <source>
        <dbReference type="ARBA" id="ARBA00023015"/>
    </source>
</evidence>
<evidence type="ECO:0000259" key="7">
    <source>
        <dbReference type="SMART" id="SM00906"/>
    </source>
</evidence>
<sequence length="599" mass="67278">MVAINLFHEPSFSDKLSNIGSLVQICALLAALVGYASRFYPLEVSQATHCELQGVDGIYPTPEHFIGMALKLIDAALAECGDEAPPICVVQALIIATHCHLTRGVHGRAWRSLGLCVRLAYELNLHLVDAQGVTKSGREDPIQWRDDEEKRRAWWAIWEMDVFASTIRRTPPAIAWAQMETLLPVDDADWFKDRVAPSAFMESDAVQRWKSLRDTGNQSPKAWFLVINSLMKDAQVISCPRGVYLKPNSEQRQAQSGPTRIKARDRNSRNVEEACQRLEMLANAVQCFVLALPTHLRYRNQYLGFDPPVAGQDGSSLRQLHCGIYNIFVMTQLARLMIHRYAIFGGYHTHDRQPAVPSHLVQDDVSGQTSSGCQDPDNPAVMSYFEAADNILMIVNRSCEEHIQHINPFLPSTIWLAAAVQLVRKYIGRPSVRPELIKSRFDVLYLTYKRCVTFWDAKTAMEQNLEALEMQLEGHYNSEHSSRGRTSCEKSKELPERVTSNDYQFWAPDEPTNQNPLRVDARQEQMSSIAADRGQSQMLAQQDSIPAVSVAEAVISPALFDGSAAVNPMAADGIHQDLEWRSLDLPLDIQDLLSGFSTY</sequence>
<protein>
    <submittedName>
        <fullName evidence="8">Fungal specific transcription factor</fullName>
    </submittedName>
</protein>
<dbReference type="GO" id="GO:0006351">
    <property type="term" value="P:DNA-templated transcription"/>
    <property type="evidence" value="ECO:0007669"/>
    <property type="project" value="InterPro"/>
</dbReference>
<dbReference type="EMBL" id="JANBVO010000057">
    <property type="protein sequence ID" value="KAJ9132416.1"/>
    <property type="molecule type" value="Genomic_DNA"/>
</dbReference>
<reference evidence="8" key="1">
    <citation type="submission" date="2022-07" db="EMBL/GenBank/DDBJ databases">
        <title>Fungi with potential for degradation of polypropylene.</title>
        <authorList>
            <person name="Gostincar C."/>
        </authorList>
    </citation>
    <scope>NUCLEOTIDE SEQUENCE</scope>
    <source>
        <strain evidence="8">EXF-13308</strain>
    </source>
</reference>
<keyword evidence="4" id="KW-0804">Transcription</keyword>
<proteinExistence type="predicted"/>
<feature type="domain" description="Xylanolytic transcriptional activator regulatory" evidence="7">
    <location>
        <begin position="109"/>
        <end position="190"/>
    </location>
</feature>
<dbReference type="InterPro" id="IPR007219">
    <property type="entry name" value="XnlR_reg_dom"/>
</dbReference>
<dbReference type="GO" id="GO:0008270">
    <property type="term" value="F:zinc ion binding"/>
    <property type="evidence" value="ECO:0007669"/>
    <property type="project" value="InterPro"/>
</dbReference>
<evidence type="ECO:0000256" key="1">
    <source>
        <dbReference type="ARBA" id="ARBA00004123"/>
    </source>
</evidence>
<dbReference type="GO" id="GO:0003677">
    <property type="term" value="F:DNA binding"/>
    <property type="evidence" value="ECO:0007669"/>
    <property type="project" value="InterPro"/>
</dbReference>
<keyword evidence="3" id="KW-0805">Transcription regulation</keyword>
<evidence type="ECO:0000256" key="4">
    <source>
        <dbReference type="ARBA" id="ARBA00023163"/>
    </source>
</evidence>
<name>A0AA38VHI2_9PEZI</name>
<accession>A0AA38VHI2</accession>
<dbReference type="AlphaFoldDB" id="A0AA38VHI2"/>
<dbReference type="GO" id="GO:0005634">
    <property type="term" value="C:nucleus"/>
    <property type="evidence" value="ECO:0007669"/>
    <property type="project" value="UniProtKB-SubCell"/>
</dbReference>
<dbReference type="Pfam" id="PF04082">
    <property type="entry name" value="Fungal_trans"/>
    <property type="match status" value="1"/>
</dbReference>